<reference evidence="2" key="1">
    <citation type="journal article" date="2013" name="Proc. Natl. Acad. Sci. U.S.A.">
        <title>Genome structure and metabolic features in the red seaweed Chondrus crispus shed light on evolution of the Archaeplastida.</title>
        <authorList>
            <person name="Collen J."/>
            <person name="Porcel B."/>
            <person name="Carre W."/>
            <person name="Ball S.G."/>
            <person name="Chaparro C."/>
            <person name="Tonon T."/>
            <person name="Barbeyron T."/>
            <person name="Michel G."/>
            <person name="Noel B."/>
            <person name="Valentin K."/>
            <person name="Elias M."/>
            <person name="Artiguenave F."/>
            <person name="Arun A."/>
            <person name="Aury J.M."/>
            <person name="Barbosa-Neto J.F."/>
            <person name="Bothwell J.H."/>
            <person name="Bouget F.Y."/>
            <person name="Brillet L."/>
            <person name="Cabello-Hurtado F."/>
            <person name="Capella-Gutierrez S."/>
            <person name="Charrier B."/>
            <person name="Cladiere L."/>
            <person name="Cock J.M."/>
            <person name="Coelho S.M."/>
            <person name="Colleoni C."/>
            <person name="Czjzek M."/>
            <person name="Da Silva C."/>
            <person name="Delage L."/>
            <person name="Denoeud F."/>
            <person name="Deschamps P."/>
            <person name="Dittami S.M."/>
            <person name="Gabaldon T."/>
            <person name="Gachon C.M."/>
            <person name="Groisillier A."/>
            <person name="Herve C."/>
            <person name="Jabbari K."/>
            <person name="Katinka M."/>
            <person name="Kloareg B."/>
            <person name="Kowalczyk N."/>
            <person name="Labadie K."/>
            <person name="Leblanc C."/>
            <person name="Lopez P.J."/>
            <person name="McLachlan D.H."/>
            <person name="Meslet-Cladiere L."/>
            <person name="Moustafa A."/>
            <person name="Nehr Z."/>
            <person name="Nyvall Collen P."/>
            <person name="Panaud O."/>
            <person name="Partensky F."/>
            <person name="Poulain J."/>
            <person name="Rensing S.A."/>
            <person name="Rousvoal S."/>
            <person name="Samson G."/>
            <person name="Symeonidi A."/>
            <person name="Weissenbach J."/>
            <person name="Zambounis A."/>
            <person name="Wincker P."/>
            <person name="Boyen C."/>
        </authorList>
    </citation>
    <scope>NUCLEOTIDE SEQUENCE [LARGE SCALE GENOMIC DNA]</scope>
    <source>
        <strain evidence="2">cv. Stackhouse</strain>
    </source>
</reference>
<protein>
    <submittedName>
        <fullName evidence="1">Uncharacterized protein</fullName>
    </submittedName>
</protein>
<dbReference type="KEGG" id="ccp:CHC_T00003443001"/>
<name>R7QD71_CHOCR</name>
<sequence length="21" mass="2530">MNYQCSVDLLNKRFGFEHINT</sequence>
<dbReference type="EMBL" id="HG001729">
    <property type="protein sequence ID" value="CDF35391.1"/>
    <property type="molecule type" value="Genomic_DNA"/>
</dbReference>
<dbReference type="AlphaFoldDB" id="R7QD71"/>
<organism evidence="1 2">
    <name type="scientific">Chondrus crispus</name>
    <name type="common">Carrageen Irish moss</name>
    <name type="synonym">Polymorpha crispa</name>
    <dbReference type="NCBI Taxonomy" id="2769"/>
    <lineage>
        <taxon>Eukaryota</taxon>
        <taxon>Rhodophyta</taxon>
        <taxon>Florideophyceae</taxon>
        <taxon>Rhodymeniophycidae</taxon>
        <taxon>Gigartinales</taxon>
        <taxon>Gigartinaceae</taxon>
        <taxon>Chondrus</taxon>
    </lineage>
</organism>
<evidence type="ECO:0000313" key="1">
    <source>
        <dbReference type="EMBL" id="CDF35391.1"/>
    </source>
</evidence>
<gene>
    <name evidence="1" type="ORF">CHC_T00003443001</name>
</gene>
<evidence type="ECO:0000313" key="2">
    <source>
        <dbReference type="Proteomes" id="UP000012073"/>
    </source>
</evidence>
<dbReference type="RefSeq" id="XP_005715210.1">
    <property type="nucleotide sequence ID" value="XM_005715153.1"/>
</dbReference>
<dbReference type="Gramene" id="CDF35391">
    <property type="protein sequence ID" value="CDF35391"/>
    <property type="gene ID" value="CHC_T00003443001"/>
</dbReference>
<accession>R7QD71</accession>
<dbReference type="GeneID" id="17322918"/>
<proteinExistence type="predicted"/>
<dbReference type="Proteomes" id="UP000012073">
    <property type="component" value="Unassembled WGS sequence"/>
</dbReference>
<keyword evidence="2" id="KW-1185">Reference proteome</keyword>